<name>A0A7I8C1Q7_9BURK</name>
<gene>
    <name evidence="1" type="ORF">PPGU16_80210</name>
</gene>
<dbReference type="Proteomes" id="UP000510888">
    <property type="component" value="Plasmid PPGU16_p2"/>
</dbReference>
<proteinExistence type="predicted"/>
<keyword evidence="1" id="KW-0614">Plasmid</keyword>
<organism evidence="1 2">
    <name type="scientific">Paraburkholderia largidicola</name>
    <dbReference type="NCBI Taxonomy" id="3014751"/>
    <lineage>
        <taxon>Bacteria</taxon>
        <taxon>Pseudomonadati</taxon>
        <taxon>Pseudomonadota</taxon>
        <taxon>Betaproteobacteria</taxon>
        <taxon>Burkholderiales</taxon>
        <taxon>Burkholderiaceae</taxon>
        <taxon>Paraburkholderia</taxon>
    </lineage>
</organism>
<evidence type="ECO:0000313" key="1">
    <source>
        <dbReference type="EMBL" id="BCF94954.1"/>
    </source>
</evidence>
<reference evidence="1 2" key="1">
    <citation type="journal article" date="2020" name="Genes (Basel)">
        <title>Genomic Comparison of Insect Gut Symbionts from Divergent Burkholderia Subclades.</title>
        <authorList>
            <person name="Takeshita K."/>
            <person name="Kikuchi Y."/>
        </authorList>
    </citation>
    <scope>NUCLEOTIDE SEQUENCE [LARGE SCALE GENOMIC DNA]</scope>
    <source>
        <strain evidence="1 2">PGU16</strain>
        <plasmid evidence="1 2">PPGU16_p2</plasmid>
    </source>
</reference>
<keyword evidence="2" id="KW-1185">Reference proteome</keyword>
<protein>
    <submittedName>
        <fullName evidence="1">Uncharacterized protein</fullName>
    </submittedName>
</protein>
<dbReference type="EMBL" id="AP023177">
    <property type="protein sequence ID" value="BCF94954.1"/>
    <property type="molecule type" value="Genomic_DNA"/>
</dbReference>
<sequence>MPDLIGGFAVDDQRIVNKQFAAGRNVGERVDEDTITRLNRFAVRCACVIQEAGTVATATAINYPSVRESEHEGVASIRALPRGRLPPGGPFTPVLNKPLACRDRPQREESFAMHRRASCGYASLLHA</sequence>
<dbReference type="AlphaFoldDB" id="A0A7I8C1Q7"/>
<accession>A0A7I8C1Q7</accession>
<evidence type="ECO:0000313" key="2">
    <source>
        <dbReference type="Proteomes" id="UP000510888"/>
    </source>
</evidence>
<geneLocation type="plasmid" evidence="1 2">
    <name>PPGU16_p2</name>
</geneLocation>
<dbReference type="KEGG" id="plad:PPGU16_80210"/>